<dbReference type="PROSITE" id="PS50113">
    <property type="entry name" value="PAC"/>
    <property type="match status" value="2"/>
</dbReference>
<feature type="domain" description="PAC" evidence="9">
    <location>
        <begin position="496"/>
        <end position="547"/>
    </location>
</feature>
<dbReference type="Pfam" id="PF13185">
    <property type="entry name" value="GAF_2"/>
    <property type="match status" value="1"/>
</dbReference>
<evidence type="ECO:0000259" key="9">
    <source>
        <dbReference type="PROSITE" id="PS50113"/>
    </source>
</evidence>
<feature type="coiled-coil region" evidence="6">
    <location>
        <begin position="526"/>
        <end position="569"/>
    </location>
</feature>
<dbReference type="CDD" id="cd00082">
    <property type="entry name" value="HisKA"/>
    <property type="match status" value="1"/>
</dbReference>
<dbReference type="InterPro" id="IPR036097">
    <property type="entry name" value="HisK_dim/P_sf"/>
</dbReference>
<evidence type="ECO:0000256" key="1">
    <source>
        <dbReference type="ARBA" id="ARBA00000085"/>
    </source>
</evidence>
<dbReference type="InterPro" id="IPR035965">
    <property type="entry name" value="PAS-like_dom_sf"/>
</dbReference>
<accession>A0A6J4MSG7</accession>
<dbReference type="InterPro" id="IPR029016">
    <property type="entry name" value="GAF-like_dom_sf"/>
</dbReference>
<dbReference type="SUPFAM" id="SSF55785">
    <property type="entry name" value="PYP-like sensor domain (PAS domain)"/>
    <property type="match status" value="2"/>
</dbReference>
<evidence type="ECO:0000256" key="3">
    <source>
        <dbReference type="ARBA" id="ARBA00022679"/>
    </source>
</evidence>
<dbReference type="InterPro" id="IPR000014">
    <property type="entry name" value="PAS"/>
</dbReference>
<feature type="non-terminal residue" evidence="10">
    <location>
        <position position="701"/>
    </location>
</feature>
<gene>
    <name evidence="10" type="ORF">AVDCRST_MAG93-8102</name>
</gene>
<dbReference type="SUPFAM" id="SSF55874">
    <property type="entry name" value="ATPase domain of HSP90 chaperone/DNA topoisomerase II/histidine kinase"/>
    <property type="match status" value="1"/>
</dbReference>
<protein>
    <recommendedName>
        <fullName evidence="2">histidine kinase</fullName>
        <ecNumber evidence="2">2.7.13.3</ecNumber>
    </recommendedName>
</protein>
<evidence type="ECO:0000259" key="7">
    <source>
        <dbReference type="PROSITE" id="PS50109"/>
    </source>
</evidence>
<evidence type="ECO:0000256" key="2">
    <source>
        <dbReference type="ARBA" id="ARBA00012438"/>
    </source>
</evidence>
<dbReference type="GO" id="GO:0000156">
    <property type="term" value="F:phosphorelay response regulator activity"/>
    <property type="evidence" value="ECO:0007669"/>
    <property type="project" value="TreeGrafter"/>
</dbReference>
<dbReference type="Gene3D" id="3.30.450.20">
    <property type="entry name" value="PAS domain"/>
    <property type="match status" value="2"/>
</dbReference>
<dbReference type="InterPro" id="IPR000700">
    <property type="entry name" value="PAS-assoc_C"/>
</dbReference>
<dbReference type="PANTHER" id="PTHR42878:SF15">
    <property type="entry name" value="BACTERIOPHYTOCHROME"/>
    <property type="match status" value="1"/>
</dbReference>
<sequence>MGEQIIGLIFANPLDRQLLASFVAESGLGVEILSPASLADLSGARISLVLADETSARAYGAELLALKWRLGSTVLPVLVTLRAQTDSAPWLQAGFDDVIRLPVTKVELRARLAVFLRLRQETAAQYHTVVDHLLVGVYRATLNGQLLMTNTTFEELAALTPGAFPSAEARARLEHDDEVVGLEIEQGSPDRMPRFLRENVRVMRDAHGMARYYDGTLEDITARKQADEALRAADQRAITAYEQLLARLAALAQSAGTAPDLATLFRALRVFVVQSTPSNTLFASLYDPETHLRECVYAWSEGVELDPATLPPLPLTESPPSRAIMTGEIIITDDLQAALVGQINIFVGGDIDPRLPRSSIAVPMLVLGRVIGAFEVQSPDLAAYHAEHVIALRMAANLAAIAVDNVQAFEREQRLRLETQASEERYRALVEHSSDALILTDGSRNVRYVNEKTLQLLGYASHELLGLHASELLHPDDETATHKCFTAVLQNPGVPFETRYRLRHKDGTWRWLEGTATNWLQYPAIAAVLLNQRDVTERKAAEEENERLHNELEQRVAQRTLELSAANAELEAFSYSVSHDLRAPLRAIAGLSQIVLEDFMPELSPELQGYLVRIGAATNRMGQLIDALLDLSRVSRSAIARDDVDMSALARSIASEMQLRDAERNVEWNITEGVLATGDGRLLRIVLENLLGNAWKFTSKH</sequence>
<dbReference type="SUPFAM" id="SSF52172">
    <property type="entry name" value="CheY-like"/>
    <property type="match status" value="1"/>
</dbReference>
<dbReference type="Gene3D" id="3.30.450.40">
    <property type="match status" value="1"/>
</dbReference>
<keyword evidence="4" id="KW-0418">Kinase</keyword>
<evidence type="ECO:0000313" key="10">
    <source>
        <dbReference type="EMBL" id="CAA9367589.1"/>
    </source>
</evidence>
<dbReference type="CDD" id="cd00130">
    <property type="entry name" value="PAS"/>
    <property type="match status" value="1"/>
</dbReference>
<dbReference type="EC" id="2.7.13.3" evidence="2"/>
<dbReference type="SMART" id="SM00065">
    <property type="entry name" value="GAF"/>
    <property type="match status" value="1"/>
</dbReference>
<dbReference type="InterPro" id="IPR011006">
    <property type="entry name" value="CheY-like_superfamily"/>
</dbReference>
<keyword evidence="6" id="KW-0175">Coiled coil</keyword>
<dbReference type="Pfam" id="PF08447">
    <property type="entry name" value="PAS_3"/>
    <property type="match status" value="1"/>
</dbReference>
<name>A0A6J4MSG7_9CHLR</name>
<dbReference type="PROSITE" id="PS50112">
    <property type="entry name" value="PAS"/>
    <property type="match status" value="1"/>
</dbReference>
<comment type="catalytic activity">
    <reaction evidence="1">
        <text>ATP + protein L-histidine = ADP + protein N-phospho-L-histidine.</text>
        <dbReference type="EC" id="2.7.13.3"/>
    </reaction>
</comment>
<dbReference type="Gene3D" id="3.30.565.10">
    <property type="entry name" value="Histidine kinase-like ATPase, C-terminal domain"/>
    <property type="match status" value="1"/>
</dbReference>
<dbReference type="FunFam" id="1.10.287.130:FF:000070">
    <property type="entry name" value="Histidine kinase sensor protein"/>
    <property type="match status" value="1"/>
</dbReference>
<dbReference type="GO" id="GO:0007234">
    <property type="term" value="P:osmosensory signaling via phosphorelay pathway"/>
    <property type="evidence" value="ECO:0007669"/>
    <property type="project" value="TreeGrafter"/>
</dbReference>
<dbReference type="AlphaFoldDB" id="A0A6J4MSG7"/>
<dbReference type="SMART" id="SM00388">
    <property type="entry name" value="HisKA"/>
    <property type="match status" value="1"/>
</dbReference>
<dbReference type="InterPro" id="IPR050351">
    <property type="entry name" value="BphY/WalK/GraS-like"/>
</dbReference>
<keyword evidence="3" id="KW-0808">Transferase</keyword>
<dbReference type="InterPro" id="IPR013655">
    <property type="entry name" value="PAS_fold_3"/>
</dbReference>
<dbReference type="PROSITE" id="PS50109">
    <property type="entry name" value="HIS_KIN"/>
    <property type="match status" value="1"/>
</dbReference>
<dbReference type="Pfam" id="PF00512">
    <property type="entry name" value="HisKA"/>
    <property type="match status" value="1"/>
</dbReference>
<feature type="domain" description="Histidine kinase" evidence="7">
    <location>
        <begin position="576"/>
        <end position="701"/>
    </location>
</feature>
<dbReference type="InterPro" id="IPR003018">
    <property type="entry name" value="GAF"/>
</dbReference>
<dbReference type="Gene3D" id="1.10.287.130">
    <property type="match status" value="1"/>
</dbReference>
<feature type="domain" description="PAS" evidence="8">
    <location>
        <begin position="422"/>
        <end position="492"/>
    </location>
</feature>
<dbReference type="SUPFAM" id="SSF47384">
    <property type="entry name" value="Homodimeric domain of signal transducing histidine kinase"/>
    <property type="match status" value="1"/>
</dbReference>
<dbReference type="GO" id="GO:0000155">
    <property type="term" value="F:phosphorelay sensor kinase activity"/>
    <property type="evidence" value="ECO:0007669"/>
    <property type="project" value="InterPro"/>
</dbReference>
<dbReference type="InterPro" id="IPR003661">
    <property type="entry name" value="HisK_dim/P_dom"/>
</dbReference>
<evidence type="ECO:0000256" key="6">
    <source>
        <dbReference type="SAM" id="Coils"/>
    </source>
</evidence>
<keyword evidence="5" id="KW-0472">Membrane</keyword>
<evidence type="ECO:0000256" key="4">
    <source>
        <dbReference type="ARBA" id="ARBA00022777"/>
    </source>
</evidence>
<organism evidence="10">
    <name type="scientific">uncultured Chloroflexia bacterium</name>
    <dbReference type="NCBI Taxonomy" id="1672391"/>
    <lineage>
        <taxon>Bacteria</taxon>
        <taxon>Bacillati</taxon>
        <taxon>Chloroflexota</taxon>
        <taxon>Chloroflexia</taxon>
        <taxon>environmental samples</taxon>
    </lineage>
</organism>
<dbReference type="SUPFAM" id="SSF55781">
    <property type="entry name" value="GAF domain-like"/>
    <property type="match status" value="1"/>
</dbReference>
<dbReference type="SMART" id="SM00086">
    <property type="entry name" value="PAC"/>
    <property type="match status" value="2"/>
</dbReference>
<dbReference type="GO" id="GO:0030295">
    <property type="term" value="F:protein kinase activator activity"/>
    <property type="evidence" value="ECO:0007669"/>
    <property type="project" value="TreeGrafter"/>
</dbReference>
<proteinExistence type="predicted"/>
<dbReference type="SMART" id="SM00091">
    <property type="entry name" value="PAS"/>
    <property type="match status" value="2"/>
</dbReference>
<dbReference type="InterPro" id="IPR036890">
    <property type="entry name" value="HATPase_C_sf"/>
</dbReference>
<dbReference type="InterPro" id="IPR005467">
    <property type="entry name" value="His_kinase_dom"/>
</dbReference>
<dbReference type="GO" id="GO:0016020">
    <property type="term" value="C:membrane"/>
    <property type="evidence" value="ECO:0007669"/>
    <property type="project" value="UniProtKB-SubCell"/>
</dbReference>
<dbReference type="InterPro" id="IPR001610">
    <property type="entry name" value="PAC"/>
</dbReference>
<feature type="domain" description="PAC" evidence="9">
    <location>
        <begin position="180"/>
        <end position="232"/>
    </location>
</feature>
<reference evidence="10" key="1">
    <citation type="submission" date="2020-02" db="EMBL/GenBank/DDBJ databases">
        <authorList>
            <person name="Meier V. D."/>
        </authorList>
    </citation>
    <scope>NUCLEOTIDE SEQUENCE</scope>
    <source>
        <strain evidence="10">AVDCRST_MAG93</strain>
    </source>
</reference>
<evidence type="ECO:0000259" key="8">
    <source>
        <dbReference type="PROSITE" id="PS50112"/>
    </source>
</evidence>
<dbReference type="NCBIfam" id="TIGR00229">
    <property type="entry name" value="sensory_box"/>
    <property type="match status" value="1"/>
</dbReference>
<dbReference type="EMBL" id="CADCTR010002731">
    <property type="protein sequence ID" value="CAA9367589.1"/>
    <property type="molecule type" value="Genomic_DNA"/>
</dbReference>
<evidence type="ECO:0000256" key="5">
    <source>
        <dbReference type="ARBA" id="ARBA00023136"/>
    </source>
</evidence>
<dbReference type="PANTHER" id="PTHR42878">
    <property type="entry name" value="TWO-COMPONENT HISTIDINE KINASE"/>
    <property type="match status" value="1"/>
</dbReference>